<evidence type="ECO:0000313" key="1">
    <source>
        <dbReference type="EMBL" id="TQJ01765.1"/>
    </source>
</evidence>
<name>A0A542DFB0_AMYCI</name>
<reference evidence="1 2" key="1">
    <citation type="submission" date="2019-06" db="EMBL/GenBank/DDBJ databases">
        <title>Sequencing the genomes of 1000 actinobacteria strains.</title>
        <authorList>
            <person name="Klenk H.-P."/>
        </authorList>
    </citation>
    <scope>NUCLEOTIDE SEQUENCE [LARGE SCALE GENOMIC DNA]</scope>
    <source>
        <strain evidence="1 2">DSM 45679</strain>
    </source>
</reference>
<dbReference type="Proteomes" id="UP000320876">
    <property type="component" value="Unassembled WGS sequence"/>
</dbReference>
<sequence>MIRRRVPAMLAAGLMLTGCGIEPTGPLDGGDAPTGVAPGPTLYFVDARGNLVPSVTPSERLGEVTNAVDLLLRVGDQNREGLHSDLPTVDSLGPQVTIANTTITVDLPLARSELGPRGVDQVSCTALGVRRQSGDSRVTHVVVNFTVGRRTEPRTCPAP</sequence>
<comment type="caution">
    <text evidence="1">The sequence shown here is derived from an EMBL/GenBank/DDBJ whole genome shotgun (WGS) entry which is preliminary data.</text>
</comment>
<organism evidence="1 2">
    <name type="scientific">Amycolatopsis cihanbeyliensis</name>
    <dbReference type="NCBI Taxonomy" id="1128664"/>
    <lineage>
        <taxon>Bacteria</taxon>
        <taxon>Bacillati</taxon>
        <taxon>Actinomycetota</taxon>
        <taxon>Actinomycetes</taxon>
        <taxon>Pseudonocardiales</taxon>
        <taxon>Pseudonocardiaceae</taxon>
        <taxon>Amycolatopsis</taxon>
    </lineage>
</organism>
<gene>
    <name evidence="1" type="ORF">FB471_1479</name>
</gene>
<dbReference type="AlphaFoldDB" id="A0A542DFB0"/>
<evidence type="ECO:0008006" key="3">
    <source>
        <dbReference type="Google" id="ProtNLM"/>
    </source>
</evidence>
<keyword evidence="2" id="KW-1185">Reference proteome</keyword>
<dbReference type="PROSITE" id="PS51257">
    <property type="entry name" value="PROKAR_LIPOPROTEIN"/>
    <property type="match status" value="1"/>
</dbReference>
<accession>A0A542DFB0</accession>
<dbReference type="OrthoDB" id="3626700at2"/>
<dbReference type="EMBL" id="VFML01000001">
    <property type="protein sequence ID" value="TQJ01765.1"/>
    <property type="molecule type" value="Genomic_DNA"/>
</dbReference>
<dbReference type="RefSeq" id="WP_141996584.1">
    <property type="nucleotide sequence ID" value="NZ_VFML01000001.1"/>
</dbReference>
<protein>
    <recommendedName>
        <fullName evidence="3">Sporulation and spore germination protein</fullName>
    </recommendedName>
</protein>
<evidence type="ECO:0000313" key="2">
    <source>
        <dbReference type="Proteomes" id="UP000320876"/>
    </source>
</evidence>
<proteinExistence type="predicted"/>